<accession>A0A9D3XXU1</accession>
<proteinExistence type="predicted"/>
<dbReference type="AlphaFoldDB" id="A0A9D3XXU1"/>
<evidence type="ECO:0000313" key="2">
    <source>
        <dbReference type="Proteomes" id="UP000827986"/>
    </source>
</evidence>
<evidence type="ECO:0000313" key="1">
    <source>
        <dbReference type="EMBL" id="KAH1187343.1"/>
    </source>
</evidence>
<dbReference type="EMBL" id="JAHDVG010000463">
    <property type="protein sequence ID" value="KAH1187343.1"/>
    <property type="molecule type" value="Genomic_DNA"/>
</dbReference>
<comment type="caution">
    <text evidence="1">The sequence shown here is derived from an EMBL/GenBank/DDBJ whole genome shotgun (WGS) entry which is preliminary data.</text>
</comment>
<name>A0A9D3XXU1_9SAUR</name>
<gene>
    <name evidence="1" type="ORF">KIL84_020092</name>
</gene>
<keyword evidence="2" id="KW-1185">Reference proteome</keyword>
<sequence length="138" mass="14855">MQPSWMSCILGMHQWPPYPLWPLTRAGHLSGIVPPRTSLQCHSLDSWATWNNIATPCACLAPPTFVVFLVHMGMGASQLLGRSGAEDTWNSQHGGRTGAGLSVLSGEVEMQKEDGIWASPSCLPPSEDGAVQPECLTE</sequence>
<protein>
    <submittedName>
        <fullName evidence="1">Uncharacterized protein</fullName>
    </submittedName>
</protein>
<organism evidence="1 2">
    <name type="scientific">Mauremys mutica</name>
    <name type="common">yellowpond turtle</name>
    <dbReference type="NCBI Taxonomy" id="74926"/>
    <lineage>
        <taxon>Eukaryota</taxon>
        <taxon>Metazoa</taxon>
        <taxon>Chordata</taxon>
        <taxon>Craniata</taxon>
        <taxon>Vertebrata</taxon>
        <taxon>Euteleostomi</taxon>
        <taxon>Archelosauria</taxon>
        <taxon>Testudinata</taxon>
        <taxon>Testudines</taxon>
        <taxon>Cryptodira</taxon>
        <taxon>Durocryptodira</taxon>
        <taxon>Testudinoidea</taxon>
        <taxon>Geoemydidae</taxon>
        <taxon>Geoemydinae</taxon>
        <taxon>Mauremys</taxon>
    </lineage>
</organism>
<dbReference type="Proteomes" id="UP000827986">
    <property type="component" value="Unassembled WGS sequence"/>
</dbReference>
<reference evidence="1" key="1">
    <citation type="submission" date="2021-09" db="EMBL/GenBank/DDBJ databases">
        <title>The genome of Mauremys mutica provides insights into the evolution of semi-aquatic lifestyle.</title>
        <authorList>
            <person name="Gong S."/>
            <person name="Gao Y."/>
        </authorList>
    </citation>
    <scope>NUCLEOTIDE SEQUENCE</scope>
    <source>
        <strain evidence="1">MM-2020</strain>
        <tissue evidence="1">Muscle</tissue>
    </source>
</reference>